<dbReference type="Pfam" id="PF00571">
    <property type="entry name" value="CBS"/>
    <property type="match status" value="2"/>
</dbReference>
<evidence type="ECO:0000313" key="10">
    <source>
        <dbReference type="EMBL" id="PWK77737.1"/>
    </source>
</evidence>
<dbReference type="InterPro" id="IPR046342">
    <property type="entry name" value="CBS_dom_sf"/>
</dbReference>
<keyword evidence="10" id="KW-0413">Isomerase</keyword>
<dbReference type="PROSITE" id="PS51371">
    <property type="entry name" value="CBS"/>
    <property type="match status" value="2"/>
</dbReference>
<feature type="domain" description="CBS" evidence="8">
    <location>
        <begin position="286"/>
        <end position="336"/>
    </location>
</feature>
<accession>A0A316HBF7</accession>
<dbReference type="InterPro" id="IPR004800">
    <property type="entry name" value="KdsD/KpsF-type"/>
</dbReference>
<dbReference type="InterPro" id="IPR001347">
    <property type="entry name" value="SIS_dom"/>
</dbReference>
<dbReference type="SUPFAM" id="SSF54631">
    <property type="entry name" value="CBS-domain pair"/>
    <property type="match status" value="1"/>
</dbReference>
<dbReference type="PANTHER" id="PTHR42745:SF1">
    <property type="entry name" value="ARABINOSE 5-PHOSPHATE ISOMERASE KDSD"/>
    <property type="match status" value="1"/>
</dbReference>
<dbReference type="SUPFAM" id="SSF53697">
    <property type="entry name" value="SIS domain"/>
    <property type="match status" value="1"/>
</dbReference>
<feature type="site" description="Catalytically relevant" evidence="6">
    <location>
        <position position="118"/>
    </location>
</feature>
<evidence type="ECO:0000256" key="3">
    <source>
        <dbReference type="ARBA" id="ARBA00023122"/>
    </source>
</evidence>
<evidence type="ECO:0000256" key="6">
    <source>
        <dbReference type="PIRSR" id="PIRSR004692-3"/>
    </source>
</evidence>
<dbReference type="PIRSF" id="PIRSF004692">
    <property type="entry name" value="KdsD_KpsF"/>
    <property type="match status" value="1"/>
</dbReference>
<dbReference type="Pfam" id="PF01380">
    <property type="entry name" value="SIS"/>
    <property type="match status" value="1"/>
</dbReference>
<evidence type="ECO:0000259" key="8">
    <source>
        <dbReference type="PROSITE" id="PS51371"/>
    </source>
</evidence>
<dbReference type="GO" id="GO:0005975">
    <property type="term" value="P:carbohydrate metabolic process"/>
    <property type="evidence" value="ECO:0007669"/>
    <property type="project" value="InterPro"/>
</dbReference>
<feature type="site" description="Catalytically relevant" evidence="6">
    <location>
        <position position="200"/>
    </location>
</feature>
<dbReference type="EMBL" id="QGHA01000004">
    <property type="protein sequence ID" value="PWK77737.1"/>
    <property type="molecule type" value="Genomic_DNA"/>
</dbReference>
<dbReference type="InterPro" id="IPR000644">
    <property type="entry name" value="CBS_dom"/>
</dbReference>
<keyword evidence="5" id="KW-0862">Zinc</keyword>
<keyword evidence="3 7" id="KW-0129">CBS domain</keyword>
<dbReference type="CDD" id="cd05014">
    <property type="entry name" value="SIS_Kpsf"/>
    <property type="match status" value="1"/>
</dbReference>
<dbReference type="PANTHER" id="PTHR42745">
    <property type="match status" value="1"/>
</dbReference>
<feature type="domain" description="SIS" evidence="9">
    <location>
        <begin position="49"/>
        <end position="191"/>
    </location>
</feature>
<dbReference type="FunFam" id="3.40.50.10490:FF:000011">
    <property type="entry name" value="Arabinose 5-phosphate isomerase"/>
    <property type="match status" value="1"/>
</dbReference>
<dbReference type="RefSeq" id="WP_109608262.1">
    <property type="nucleotide sequence ID" value="NZ_QGHA01000004.1"/>
</dbReference>
<dbReference type="GO" id="GO:1901135">
    <property type="term" value="P:carbohydrate derivative metabolic process"/>
    <property type="evidence" value="ECO:0007669"/>
    <property type="project" value="InterPro"/>
</dbReference>
<dbReference type="SMART" id="SM00116">
    <property type="entry name" value="CBS"/>
    <property type="match status" value="2"/>
</dbReference>
<dbReference type="InterPro" id="IPR050986">
    <property type="entry name" value="GutQ/KpsF_isomerases"/>
</dbReference>
<dbReference type="Gene3D" id="3.10.580.10">
    <property type="entry name" value="CBS-domain"/>
    <property type="match status" value="1"/>
</dbReference>
<evidence type="ECO:0000313" key="11">
    <source>
        <dbReference type="Proteomes" id="UP000245678"/>
    </source>
</evidence>
<evidence type="ECO:0000256" key="1">
    <source>
        <dbReference type="ARBA" id="ARBA00008165"/>
    </source>
</evidence>
<keyword evidence="11" id="KW-1185">Reference proteome</keyword>
<dbReference type="Proteomes" id="UP000245678">
    <property type="component" value="Unassembled WGS sequence"/>
</dbReference>
<dbReference type="Gene3D" id="3.40.50.10490">
    <property type="entry name" value="Glucose-6-phosphate isomerase like protein, domain 1"/>
    <property type="match status" value="1"/>
</dbReference>
<reference evidence="10 11" key="1">
    <citation type="submission" date="2018-05" db="EMBL/GenBank/DDBJ databases">
        <title>Genomic Encyclopedia of Archaeal and Bacterial Type Strains, Phase II (KMG-II): from individual species to whole genera.</title>
        <authorList>
            <person name="Goeker M."/>
        </authorList>
    </citation>
    <scope>NUCLEOTIDE SEQUENCE [LARGE SCALE GENOMIC DNA]</scope>
    <source>
        <strain evidence="10 11">DSM 19975</strain>
    </source>
</reference>
<dbReference type="AlphaFoldDB" id="A0A316HBF7"/>
<dbReference type="GO" id="GO:0097367">
    <property type="term" value="F:carbohydrate derivative binding"/>
    <property type="evidence" value="ECO:0007669"/>
    <property type="project" value="InterPro"/>
</dbReference>
<gene>
    <name evidence="10" type="ORF">LX99_02622</name>
</gene>
<comment type="similarity">
    <text evidence="1 4">Belongs to the SIS family. GutQ/KpsF subfamily.</text>
</comment>
<protein>
    <submittedName>
        <fullName evidence="10">Arabinose-5-phosphate isomerase</fullName>
    </submittedName>
</protein>
<dbReference type="GO" id="GO:0019146">
    <property type="term" value="F:arabinose-5-phosphate isomerase activity"/>
    <property type="evidence" value="ECO:0007669"/>
    <property type="project" value="UniProtKB-ARBA"/>
</dbReference>
<evidence type="ECO:0000256" key="2">
    <source>
        <dbReference type="ARBA" id="ARBA00022737"/>
    </source>
</evidence>
<dbReference type="InterPro" id="IPR046348">
    <property type="entry name" value="SIS_dom_sf"/>
</dbReference>
<sequence>MFGSNSSAPRNYHFDVEGINAIANEVIDIEASAILNLKSLNNDSFCTAIGYLINASGRVIICGLGKSGLIGKKISATLASTGTPSFFLHPAEAIHGDLGMIMSNDAIITISYSGETDEVLKLVPIIKKLGIPHISITGNPNSTLAKNSDCSLNVHVAREACALQLAPTSSTTATLVIGDALAVALMKLKNFKEHDFAQFHPGGSLGRQLLCKVSDEMVIDPLPVIRPDDKIKEVIMSIGSGQLGVTVVIDEADSIIGIITDGDLRRAMSKFEYDNGFFNLTASDIMSKNPKRIRPGALIAEAESMMNENKINSLIVEDNNKLVGILYQRKLKYGTL</sequence>
<dbReference type="InterPro" id="IPR035474">
    <property type="entry name" value="SIS_Kpsf"/>
</dbReference>
<feature type="site" description="Catalytically relevant" evidence="6">
    <location>
        <position position="159"/>
    </location>
</feature>
<evidence type="ECO:0000256" key="5">
    <source>
        <dbReference type="PIRSR" id="PIRSR004692-2"/>
    </source>
</evidence>
<dbReference type="CDD" id="cd04604">
    <property type="entry name" value="CBS_pair_SIS_assoc"/>
    <property type="match status" value="1"/>
</dbReference>
<evidence type="ECO:0000256" key="7">
    <source>
        <dbReference type="PROSITE-ProRule" id="PRU00703"/>
    </source>
</evidence>
<keyword evidence="2" id="KW-0677">Repeat</keyword>
<comment type="caution">
    <text evidence="10">The sequence shown here is derived from an EMBL/GenBank/DDBJ whole genome shotgun (WGS) entry which is preliminary data.</text>
</comment>
<organism evidence="10 11">
    <name type="scientific">Mucilaginibacter oryzae</name>
    <dbReference type="NCBI Taxonomy" id="468058"/>
    <lineage>
        <taxon>Bacteria</taxon>
        <taxon>Pseudomonadati</taxon>
        <taxon>Bacteroidota</taxon>
        <taxon>Sphingobacteriia</taxon>
        <taxon>Sphingobacteriales</taxon>
        <taxon>Sphingobacteriaceae</taxon>
        <taxon>Mucilaginibacter</taxon>
    </lineage>
</organism>
<dbReference type="GO" id="GO:0046872">
    <property type="term" value="F:metal ion binding"/>
    <property type="evidence" value="ECO:0007669"/>
    <property type="project" value="UniProtKB-KW"/>
</dbReference>
<name>A0A316HBF7_9SPHI</name>
<feature type="site" description="Catalytically relevant" evidence="6">
    <location>
        <position position="66"/>
    </location>
</feature>
<feature type="domain" description="CBS" evidence="8">
    <location>
        <begin position="217"/>
        <end position="275"/>
    </location>
</feature>
<proteinExistence type="inferred from homology"/>
<feature type="binding site" evidence="5">
    <location>
        <position position="89"/>
    </location>
    <ligand>
        <name>Zn(2+)</name>
        <dbReference type="ChEBI" id="CHEBI:29105"/>
    </ligand>
</feature>
<dbReference type="NCBIfam" id="TIGR00393">
    <property type="entry name" value="kpsF"/>
    <property type="match status" value="1"/>
</dbReference>
<evidence type="ECO:0000259" key="9">
    <source>
        <dbReference type="PROSITE" id="PS51464"/>
    </source>
</evidence>
<evidence type="ECO:0000256" key="4">
    <source>
        <dbReference type="PIRNR" id="PIRNR004692"/>
    </source>
</evidence>
<keyword evidence="5" id="KW-0479">Metal-binding</keyword>
<dbReference type="PROSITE" id="PS51464">
    <property type="entry name" value="SIS"/>
    <property type="match status" value="1"/>
</dbReference>